<dbReference type="EMBL" id="CP024443">
    <property type="protein sequence ID" value="ATR78481.1"/>
    <property type="molecule type" value="Genomic_DNA"/>
</dbReference>
<keyword evidence="2" id="KW-0804">Transcription</keyword>
<sequence>MNKNRLLELRHRIDKRRFNITFTDNNADLIQQSIVQSWHRSDSANIPTERQQAPINATKSDQSYYLKKALGYCQNQLQHITLQSSMVMAVADIGSTIIWTTASKSMQKAAEAVNFIEGGCWGESQVGTNALALSLKTQQSTCVFANEHYMPSVHEWVCYATPIIEPHTRQVIGVLDLSTTWQNHNNFGIFAAERCASILQSALNECQRHYLYIQGFNEPSVIFNGKTLRLTPRQVEILTVLALCPQGMSLDALHQAIYGERKVSQGTLKTEMSQLRDTLTGLLGSRPYRLLMPVDGDFLRVEQSLNAGYLEAALKLYTGIFFSKTESPFLCTWRTCLEARLSQAIYHSDQVDLLLMHLSNCPDASDAIERLIELMPDNLPIQQHLEVLSNR</sequence>
<keyword evidence="1" id="KW-0805">Transcription regulation</keyword>
<dbReference type="Gene3D" id="3.30.450.40">
    <property type="match status" value="1"/>
</dbReference>
<dbReference type="InterPro" id="IPR036388">
    <property type="entry name" value="WH-like_DNA-bd_sf"/>
</dbReference>
<dbReference type="SUPFAM" id="SSF46894">
    <property type="entry name" value="C-terminal effector domain of the bipartite response regulators"/>
    <property type="match status" value="1"/>
</dbReference>
<dbReference type="GO" id="GO:0006355">
    <property type="term" value="P:regulation of DNA-templated transcription"/>
    <property type="evidence" value="ECO:0007669"/>
    <property type="project" value="InterPro"/>
</dbReference>
<gene>
    <name evidence="3" type="ORF">NP7_03940</name>
</gene>
<evidence type="ECO:0000256" key="2">
    <source>
        <dbReference type="ARBA" id="ARBA00023163"/>
    </source>
</evidence>
<dbReference type="STRING" id="34062.AXE82_00040"/>
<dbReference type="InterPro" id="IPR029016">
    <property type="entry name" value="GAF-like_dom_sf"/>
</dbReference>
<dbReference type="GO" id="GO:0003677">
    <property type="term" value="F:DNA binding"/>
    <property type="evidence" value="ECO:0007669"/>
    <property type="project" value="InterPro"/>
</dbReference>
<dbReference type="InterPro" id="IPR016032">
    <property type="entry name" value="Sig_transdc_resp-reg_C-effctor"/>
</dbReference>
<dbReference type="RefSeq" id="WP_100269782.1">
    <property type="nucleotide sequence ID" value="NZ_CP024443.1"/>
</dbReference>
<protein>
    <submittedName>
        <fullName evidence="3">Transcriptional regulator</fullName>
    </submittedName>
</protein>
<organism evidence="3 4">
    <name type="scientific">Faucicola osloensis</name>
    <name type="common">Moraxella osloensis</name>
    <dbReference type="NCBI Taxonomy" id="34062"/>
    <lineage>
        <taxon>Bacteria</taxon>
        <taxon>Pseudomonadati</taxon>
        <taxon>Pseudomonadota</taxon>
        <taxon>Gammaproteobacteria</taxon>
        <taxon>Moraxellales</taxon>
        <taxon>Moraxellaceae</taxon>
        <taxon>Faucicola</taxon>
    </lineage>
</organism>
<accession>A0A2D2LTX8</accession>
<dbReference type="Gene3D" id="1.10.10.10">
    <property type="entry name" value="Winged helix-like DNA-binding domain superfamily/Winged helix DNA-binding domain"/>
    <property type="match status" value="1"/>
</dbReference>
<evidence type="ECO:0000256" key="1">
    <source>
        <dbReference type="ARBA" id="ARBA00023015"/>
    </source>
</evidence>
<proteinExistence type="predicted"/>
<reference evidence="4" key="1">
    <citation type="submission" date="2017-11" db="EMBL/GenBank/DDBJ databases">
        <title>Complete genome sequence of Moraxella osloensis NP7 isolated from human skin.</title>
        <authorList>
            <person name="Lee K."/>
            <person name="Lim J.Y."/>
            <person name="Hwang I."/>
        </authorList>
    </citation>
    <scope>NUCLEOTIDE SEQUENCE [LARGE SCALE GENOMIC DNA]</scope>
    <source>
        <strain evidence="4">NP7</strain>
    </source>
</reference>
<dbReference type="Proteomes" id="UP000229340">
    <property type="component" value="Chromosome"/>
</dbReference>
<evidence type="ECO:0000313" key="4">
    <source>
        <dbReference type="Proteomes" id="UP000229340"/>
    </source>
</evidence>
<name>A0A2D2LTX8_FAUOS</name>
<dbReference type="AlphaFoldDB" id="A0A2D2LTX8"/>
<evidence type="ECO:0000313" key="3">
    <source>
        <dbReference type="EMBL" id="ATR78481.1"/>
    </source>
</evidence>